<dbReference type="Pfam" id="PF13499">
    <property type="entry name" value="EF-hand_7"/>
    <property type="match status" value="2"/>
</dbReference>
<organism evidence="4 5">
    <name type="scientific">Hevea brasiliensis</name>
    <name type="common">Para rubber tree</name>
    <name type="synonym">Siphonia brasiliensis</name>
    <dbReference type="NCBI Taxonomy" id="3981"/>
    <lineage>
        <taxon>Eukaryota</taxon>
        <taxon>Viridiplantae</taxon>
        <taxon>Streptophyta</taxon>
        <taxon>Embryophyta</taxon>
        <taxon>Tracheophyta</taxon>
        <taxon>Spermatophyta</taxon>
        <taxon>Magnoliopsida</taxon>
        <taxon>eudicotyledons</taxon>
        <taxon>Gunneridae</taxon>
        <taxon>Pentapetalae</taxon>
        <taxon>rosids</taxon>
        <taxon>fabids</taxon>
        <taxon>Malpighiales</taxon>
        <taxon>Euphorbiaceae</taxon>
        <taxon>Crotonoideae</taxon>
        <taxon>Micrandreae</taxon>
        <taxon>Hevea</taxon>
    </lineage>
</organism>
<accession>A0ABQ9L342</accession>
<dbReference type="PROSITE" id="PS00018">
    <property type="entry name" value="EF_HAND_1"/>
    <property type="match status" value="3"/>
</dbReference>
<dbReference type="InterPro" id="IPR002048">
    <property type="entry name" value="EF_hand_dom"/>
</dbReference>
<protein>
    <recommendedName>
        <fullName evidence="3">EF-hand domain-containing protein</fullName>
    </recommendedName>
</protein>
<keyword evidence="2" id="KW-0106">Calcium</keyword>
<feature type="domain" description="EF-hand" evidence="3">
    <location>
        <begin position="13"/>
        <end position="48"/>
    </location>
</feature>
<dbReference type="CDD" id="cd00051">
    <property type="entry name" value="EFh"/>
    <property type="match status" value="1"/>
</dbReference>
<feature type="domain" description="EF-hand" evidence="3">
    <location>
        <begin position="89"/>
        <end position="124"/>
    </location>
</feature>
<dbReference type="PROSITE" id="PS50222">
    <property type="entry name" value="EF_HAND_2"/>
    <property type="match status" value="3"/>
</dbReference>
<dbReference type="Gene3D" id="1.10.238.10">
    <property type="entry name" value="EF-hand"/>
    <property type="match status" value="2"/>
</dbReference>
<dbReference type="SUPFAM" id="SSF47473">
    <property type="entry name" value="EF-hand"/>
    <property type="match status" value="1"/>
</dbReference>
<dbReference type="InterPro" id="IPR011992">
    <property type="entry name" value="EF-hand-dom_pair"/>
</dbReference>
<keyword evidence="5" id="KW-1185">Reference proteome</keyword>
<gene>
    <name evidence="4" type="ORF">P3X46_027937</name>
</gene>
<dbReference type="PANTHER" id="PTHR23050">
    <property type="entry name" value="CALCIUM BINDING PROTEIN"/>
    <property type="match status" value="1"/>
</dbReference>
<dbReference type="EMBL" id="JARPOI010000015">
    <property type="protein sequence ID" value="KAJ9154618.1"/>
    <property type="molecule type" value="Genomic_DNA"/>
</dbReference>
<dbReference type="InterPro" id="IPR018247">
    <property type="entry name" value="EF_Hand_1_Ca_BS"/>
</dbReference>
<reference evidence="4 5" key="1">
    <citation type="journal article" date="2023" name="Plant Biotechnol. J.">
        <title>Chromosome-level wild Hevea brasiliensis genome provides new tools for genomic-assisted breeding and valuable loci to elevate rubber yield.</title>
        <authorList>
            <person name="Cheng H."/>
            <person name="Song X."/>
            <person name="Hu Y."/>
            <person name="Wu T."/>
            <person name="Yang Q."/>
            <person name="An Z."/>
            <person name="Feng S."/>
            <person name="Deng Z."/>
            <person name="Wu W."/>
            <person name="Zeng X."/>
            <person name="Tu M."/>
            <person name="Wang X."/>
            <person name="Huang H."/>
        </authorList>
    </citation>
    <scope>NUCLEOTIDE SEQUENCE [LARGE SCALE GENOMIC DNA]</scope>
    <source>
        <strain evidence="4">MT/VB/25A 57/8</strain>
    </source>
</reference>
<feature type="domain" description="EF-hand" evidence="3">
    <location>
        <begin position="51"/>
        <end position="86"/>
    </location>
</feature>
<evidence type="ECO:0000313" key="4">
    <source>
        <dbReference type="EMBL" id="KAJ9154618.1"/>
    </source>
</evidence>
<name>A0ABQ9L342_HEVBR</name>
<evidence type="ECO:0000313" key="5">
    <source>
        <dbReference type="Proteomes" id="UP001174677"/>
    </source>
</evidence>
<evidence type="ECO:0000256" key="2">
    <source>
        <dbReference type="ARBA" id="ARBA00022837"/>
    </source>
</evidence>
<evidence type="ECO:0000259" key="3">
    <source>
        <dbReference type="PROSITE" id="PS50222"/>
    </source>
</evidence>
<comment type="caution">
    <text evidence="4">The sequence shown here is derived from an EMBL/GenBank/DDBJ whole genome shotgun (WGS) entry which is preliminary data.</text>
</comment>
<evidence type="ECO:0000256" key="1">
    <source>
        <dbReference type="ARBA" id="ARBA00022737"/>
    </source>
</evidence>
<dbReference type="Proteomes" id="UP001174677">
    <property type="component" value="Chromosome 15"/>
</dbReference>
<dbReference type="InterPro" id="IPR050145">
    <property type="entry name" value="Centrin_CML-like"/>
</dbReference>
<proteinExistence type="predicted"/>
<keyword evidence="1" id="KW-0677">Repeat</keyword>
<dbReference type="SMART" id="SM00054">
    <property type="entry name" value="EFh"/>
    <property type="match status" value="3"/>
</dbReference>
<sequence length="158" mass="17405">MCPSGRSLASNTQTTSDLRAAFDILDADHDGKISRDDLRKFYAGLSSGDPNDDDVIGSMISVADFNKDGFVEYEEFKRVLDDNGKKRSRNNGVMEDVFKVMDKDGDGKLSHEDLKSYMQWAGFDASDDDIKAMMKLGGGDDKDGLSFGDLLKILSIDL</sequence>